<dbReference type="STRING" id="47428.A0A284QNI7"/>
<dbReference type="Proteomes" id="UP000219338">
    <property type="component" value="Unassembled WGS sequence"/>
</dbReference>
<name>A0A284QNI7_ARMOS</name>
<dbReference type="OMA" id="EISHEEW"/>
<evidence type="ECO:0000259" key="1">
    <source>
        <dbReference type="PROSITE" id="PS50097"/>
    </source>
</evidence>
<dbReference type="Gene3D" id="3.30.710.10">
    <property type="entry name" value="Potassium Channel Kv1.1, Chain A"/>
    <property type="match status" value="1"/>
</dbReference>
<dbReference type="EMBL" id="FUEG01000001">
    <property type="protein sequence ID" value="SJK98026.1"/>
    <property type="molecule type" value="Genomic_DNA"/>
</dbReference>
<proteinExistence type="predicted"/>
<organism evidence="2 3">
    <name type="scientific">Armillaria ostoyae</name>
    <name type="common">Armillaria root rot fungus</name>
    <dbReference type="NCBI Taxonomy" id="47428"/>
    <lineage>
        <taxon>Eukaryota</taxon>
        <taxon>Fungi</taxon>
        <taxon>Dikarya</taxon>
        <taxon>Basidiomycota</taxon>
        <taxon>Agaricomycotina</taxon>
        <taxon>Agaricomycetes</taxon>
        <taxon>Agaricomycetidae</taxon>
        <taxon>Agaricales</taxon>
        <taxon>Marasmiineae</taxon>
        <taxon>Physalacriaceae</taxon>
        <taxon>Armillaria</taxon>
    </lineage>
</organism>
<keyword evidence="3" id="KW-1185">Reference proteome</keyword>
<accession>A0A284QNI7</accession>
<dbReference type="InterPro" id="IPR000210">
    <property type="entry name" value="BTB/POZ_dom"/>
</dbReference>
<dbReference type="OrthoDB" id="2593747at2759"/>
<dbReference type="PROSITE" id="PS50097">
    <property type="entry name" value="BTB"/>
    <property type="match status" value="1"/>
</dbReference>
<dbReference type="AlphaFoldDB" id="A0A284QNI7"/>
<feature type="domain" description="BTB" evidence="1">
    <location>
        <begin position="36"/>
        <end position="102"/>
    </location>
</feature>
<dbReference type="SUPFAM" id="SSF54695">
    <property type="entry name" value="POZ domain"/>
    <property type="match status" value="1"/>
</dbReference>
<reference evidence="3" key="1">
    <citation type="journal article" date="2017" name="Nat. Ecol. Evol.">
        <title>Genome expansion and lineage-specific genetic innovations in the forest pathogenic fungi Armillaria.</title>
        <authorList>
            <person name="Sipos G."/>
            <person name="Prasanna A.N."/>
            <person name="Walter M.C."/>
            <person name="O'Connor E."/>
            <person name="Balint B."/>
            <person name="Krizsan K."/>
            <person name="Kiss B."/>
            <person name="Hess J."/>
            <person name="Varga T."/>
            <person name="Slot J."/>
            <person name="Riley R."/>
            <person name="Boka B."/>
            <person name="Rigling D."/>
            <person name="Barry K."/>
            <person name="Lee J."/>
            <person name="Mihaltcheva S."/>
            <person name="LaButti K."/>
            <person name="Lipzen A."/>
            <person name="Waldron R."/>
            <person name="Moloney N.M."/>
            <person name="Sperisen C."/>
            <person name="Kredics L."/>
            <person name="Vagvoelgyi C."/>
            <person name="Patrignani A."/>
            <person name="Fitzpatrick D."/>
            <person name="Nagy I."/>
            <person name="Doyle S."/>
            <person name="Anderson J.B."/>
            <person name="Grigoriev I.V."/>
            <person name="Gueldener U."/>
            <person name="Muensterkoetter M."/>
            <person name="Nagy L.G."/>
        </authorList>
    </citation>
    <scope>NUCLEOTIDE SEQUENCE [LARGE SCALE GENOMIC DNA]</scope>
    <source>
        <strain evidence="3">C18/9</strain>
    </source>
</reference>
<dbReference type="Pfam" id="PF00651">
    <property type="entry name" value="BTB"/>
    <property type="match status" value="1"/>
</dbReference>
<dbReference type="InterPro" id="IPR011333">
    <property type="entry name" value="SKP1/BTB/POZ_sf"/>
</dbReference>
<evidence type="ECO:0000313" key="3">
    <source>
        <dbReference type="Proteomes" id="UP000219338"/>
    </source>
</evidence>
<protein>
    <recommendedName>
        <fullName evidence="1">BTB domain-containing protein</fullName>
    </recommendedName>
</protein>
<gene>
    <name evidence="2" type="ORF">ARMOST_01282</name>
</gene>
<dbReference type="CDD" id="cd18186">
    <property type="entry name" value="BTB_POZ_ZBTB_KLHL-like"/>
    <property type="match status" value="1"/>
</dbReference>
<sequence>MSGQPLPVKKLSQSVNAVISRLPGMPRARSKDFYWETSVFLVDDVLFRVPRYQFIENSETFRAMFTLPQAETDTVEGDSDDKPIQLQGVSKVDFERLLKFMYPQNGLSPREISHEEWISILKLSTMWEMTEIRNTAISDILERQLKIDATERISLGREYDVPALTTSGIVDLVNQRGGVSEEQIAVLGFEMALRIQCIRVKLLENRARQSVFSGPSVRAVARTIFHGEWSFEEPVQEEFYSDECAQAPGSSRQAVSGEHIQALVRGLRI</sequence>
<evidence type="ECO:0000313" key="2">
    <source>
        <dbReference type="EMBL" id="SJK98026.1"/>
    </source>
</evidence>